<dbReference type="PROSITE" id="PS51318">
    <property type="entry name" value="TAT"/>
    <property type="match status" value="1"/>
</dbReference>
<dbReference type="SUPFAM" id="SSF53649">
    <property type="entry name" value="Alkaline phosphatase-like"/>
    <property type="match status" value="1"/>
</dbReference>
<dbReference type="PANTHER" id="PTHR43737">
    <property type="entry name" value="BLL7424 PROTEIN"/>
    <property type="match status" value="1"/>
</dbReference>
<sequence>MNPAIEWHLNGTRRHLLQTAGLGIGAMAVQSLLARDGVVPAVAGASESAALAARPPLLAPRAKHVIYLHMAGSPSQLELFEHKPELQRLHLQDCPESFLKGKRFAFIRGVPKILAGQFRFRQYGESGQWISELLPNFAGVVDRACVIRTMQTEQFNHAPSQLFLHTGTARLGNPSLGSWVTWGLGSLNENLPGFVVLLSGGKTPDAGKSLWGSGFLPSVYQGVNCRASGDPVLYLGDPPGIDRRTRRRMLDTLAEMNSAEFARGGDPETQTRISQYELAYRMQTAVPRVMDLSGEPKHILEMYGAQPGYTSPAESADDPRVLYRGDDPTFANNCLLARRLVESGVRFVQLYDWGWDHHGSSKGESIDETLPIKCQASERAIAALIRDLEQRGLLDETLIVWGGEFGRTPMMQNNVRTELQKGFVGRDHHPYAFTMWLAGGGIRGGLAWGSTDEFGYYPVEHPTTIRDLQATILHVLGLDPQRFSYFYQGLQNRLIGPTDEARVLEALLV</sequence>
<dbReference type="AlphaFoldDB" id="A0A5C6ME37"/>
<reference evidence="1 2" key="1">
    <citation type="submission" date="2019-08" db="EMBL/GenBank/DDBJ databases">
        <title>100 year-old enigma solved: identification of Planctomyces bekefii, the type genus and species of the phylum Planctomycetes.</title>
        <authorList>
            <person name="Svetlana D.N."/>
            <person name="Overmann J."/>
        </authorList>
    </citation>
    <scope>NUCLEOTIDE SEQUENCE [LARGE SCALE GENOMIC DNA]</scope>
    <source>
        <strain evidence="1">Phe10_nw2017</strain>
    </source>
</reference>
<evidence type="ECO:0000313" key="2">
    <source>
        <dbReference type="Proteomes" id="UP000321083"/>
    </source>
</evidence>
<protein>
    <submittedName>
        <fullName evidence="1">Sulfatase</fullName>
    </submittedName>
</protein>
<comment type="caution">
    <text evidence="1">The sequence shown here is derived from an EMBL/GenBank/DDBJ whole genome shotgun (WGS) entry which is preliminary data.</text>
</comment>
<dbReference type="InterPro" id="IPR010869">
    <property type="entry name" value="DUF1501"/>
</dbReference>
<evidence type="ECO:0000313" key="1">
    <source>
        <dbReference type="EMBL" id="TWW12371.1"/>
    </source>
</evidence>
<reference evidence="1 2" key="2">
    <citation type="submission" date="2019-08" db="EMBL/GenBank/DDBJ databases">
        <authorList>
            <person name="Henke P."/>
        </authorList>
    </citation>
    <scope>NUCLEOTIDE SEQUENCE [LARGE SCALE GENOMIC DNA]</scope>
    <source>
        <strain evidence="1">Phe10_nw2017</strain>
    </source>
</reference>
<dbReference type="InterPro" id="IPR006311">
    <property type="entry name" value="TAT_signal"/>
</dbReference>
<keyword evidence="2" id="KW-1185">Reference proteome</keyword>
<dbReference type="Proteomes" id="UP000321083">
    <property type="component" value="Unassembled WGS sequence"/>
</dbReference>
<dbReference type="InterPro" id="IPR017850">
    <property type="entry name" value="Alkaline_phosphatase_core_sf"/>
</dbReference>
<dbReference type="EMBL" id="SRHE01000016">
    <property type="protein sequence ID" value="TWW12371.1"/>
    <property type="molecule type" value="Genomic_DNA"/>
</dbReference>
<proteinExistence type="predicted"/>
<accession>A0A5C6ME37</accession>
<organism evidence="1 2">
    <name type="scientific">Planctomyces bekefii</name>
    <dbReference type="NCBI Taxonomy" id="1653850"/>
    <lineage>
        <taxon>Bacteria</taxon>
        <taxon>Pseudomonadati</taxon>
        <taxon>Planctomycetota</taxon>
        <taxon>Planctomycetia</taxon>
        <taxon>Planctomycetales</taxon>
        <taxon>Planctomycetaceae</taxon>
        <taxon>Planctomyces</taxon>
    </lineage>
</organism>
<gene>
    <name evidence="1" type="ORF">E3A20_01790</name>
</gene>
<dbReference type="PANTHER" id="PTHR43737:SF1">
    <property type="entry name" value="DUF1501 DOMAIN-CONTAINING PROTEIN"/>
    <property type="match status" value="1"/>
</dbReference>
<dbReference type="Gene3D" id="3.40.720.10">
    <property type="entry name" value="Alkaline Phosphatase, subunit A"/>
    <property type="match status" value="1"/>
</dbReference>
<dbReference type="Pfam" id="PF07394">
    <property type="entry name" value="DUF1501"/>
    <property type="match status" value="1"/>
</dbReference>
<name>A0A5C6ME37_9PLAN</name>